<dbReference type="GO" id="GO:0004519">
    <property type="term" value="F:endonuclease activity"/>
    <property type="evidence" value="ECO:0007669"/>
    <property type="project" value="InterPro"/>
</dbReference>
<feature type="region of interest" description="Disordered" evidence="1">
    <location>
        <begin position="75"/>
        <end position="99"/>
    </location>
</feature>
<dbReference type="CDD" id="cd00085">
    <property type="entry name" value="HNHc"/>
    <property type="match status" value="1"/>
</dbReference>
<protein>
    <submittedName>
        <fullName evidence="3">HNHc domain containing protein</fullName>
    </submittedName>
</protein>
<dbReference type="Pfam" id="PF01844">
    <property type="entry name" value="HNH"/>
    <property type="match status" value="1"/>
</dbReference>
<evidence type="ECO:0000313" key="3">
    <source>
        <dbReference type="EMBL" id="CAB4121489.1"/>
    </source>
</evidence>
<dbReference type="GO" id="GO:0003676">
    <property type="term" value="F:nucleic acid binding"/>
    <property type="evidence" value="ECO:0007669"/>
    <property type="project" value="InterPro"/>
</dbReference>
<gene>
    <name evidence="3" type="ORF">UFOVP14_4</name>
</gene>
<dbReference type="Gene3D" id="1.10.30.50">
    <property type="match status" value="1"/>
</dbReference>
<organism evidence="3">
    <name type="scientific">uncultured Caudovirales phage</name>
    <dbReference type="NCBI Taxonomy" id="2100421"/>
    <lineage>
        <taxon>Viruses</taxon>
        <taxon>Duplodnaviria</taxon>
        <taxon>Heunggongvirae</taxon>
        <taxon>Uroviricota</taxon>
        <taxon>Caudoviricetes</taxon>
        <taxon>Peduoviridae</taxon>
        <taxon>Maltschvirus</taxon>
        <taxon>Maltschvirus maltsch</taxon>
    </lineage>
</organism>
<accession>A0A6J5KMP0</accession>
<name>A0A6J5KMP0_9CAUD</name>
<dbReference type="InterPro" id="IPR002711">
    <property type="entry name" value="HNH"/>
</dbReference>
<dbReference type="EMBL" id="LR796151">
    <property type="protein sequence ID" value="CAB4121489.1"/>
    <property type="molecule type" value="Genomic_DNA"/>
</dbReference>
<evidence type="ECO:0000259" key="2">
    <source>
        <dbReference type="SMART" id="SM00507"/>
    </source>
</evidence>
<evidence type="ECO:0000256" key="1">
    <source>
        <dbReference type="SAM" id="MobiDB-lite"/>
    </source>
</evidence>
<dbReference type="GO" id="GO:0008270">
    <property type="term" value="F:zinc ion binding"/>
    <property type="evidence" value="ECO:0007669"/>
    <property type="project" value="InterPro"/>
</dbReference>
<dbReference type="InterPro" id="IPR003615">
    <property type="entry name" value="HNH_nuc"/>
</dbReference>
<dbReference type="SMART" id="SM00507">
    <property type="entry name" value="HNHc"/>
    <property type="match status" value="1"/>
</dbReference>
<feature type="domain" description="HNH nuclease" evidence="2">
    <location>
        <begin position="15"/>
        <end position="68"/>
    </location>
</feature>
<proteinExistence type="predicted"/>
<reference evidence="3" key="1">
    <citation type="submission" date="2020-04" db="EMBL/GenBank/DDBJ databases">
        <authorList>
            <person name="Chiriac C."/>
            <person name="Salcher M."/>
            <person name="Ghai R."/>
            <person name="Kavagutti S V."/>
        </authorList>
    </citation>
    <scope>NUCLEOTIDE SEQUENCE</scope>
</reference>
<sequence>MRNTVTRIRGRKLQQIRAMTLSHNPLCVDCLKVGIIREATQVDHIIALVNGGSEAQENRQGLCEECHRLKTADDKGIKRRTGATKDGIPTDPKHHWNQG</sequence>